<accession>A0A381SQA8</accession>
<evidence type="ECO:0000256" key="2">
    <source>
        <dbReference type="SAM" id="Phobius"/>
    </source>
</evidence>
<name>A0A381SQA8_9ZZZZ</name>
<keyword evidence="2" id="KW-0472">Membrane</keyword>
<feature type="transmembrane region" description="Helical" evidence="2">
    <location>
        <begin position="59"/>
        <end position="79"/>
    </location>
</feature>
<dbReference type="InterPro" id="IPR027304">
    <property type="entry name" value="Trigger_fact/SurA_dom_sf"/>
</dbReference>
<dbReference type="AlphaFoldDB" id="A0A381SQA8"/>
<reference evidence="3" key="1">
    <citation type="submission" date="2018-05" db="EMBL/GenBank/DDBJ databases">
        <authorList>
            <person name="Lanie J.A."/>
            <person name="Ng W.-L."/>
            <person name="Kazmierczak K.M."/>
            <person name="Andrzejewski T.M."/>
            <person name="Davidsen T.M."/>
            <person name="Wayne K.J."/>
            <person name="Tettelin H."/>
            <person name="Glass J.I."/>
            <person name="Rusch D."/>
            <person name="Podicherti R."/>
            <person name="Tsui H.-C.T."/>
            <person name="Winkler M.E."/>
        </authorList>
    </citation>
    <scope>NUCLEOTIDE SEQUENCE</scope>
</reference>
<gene>
    <name evidence="3" type="ORF">METZ01_LOCUS56317</name>
</gene>
<evidence type="ECO:0000313" key="3">
    <source>
        <dbReference type="EMBL" id="SVA03463.1"/>
    </source>
</evidence>
<dbReference type="EMBL" id="UINC01003112">
    <property type="protein sequence ID" value="SVA03463.1"/>
    <property type="molecule type" value="Genomic_DNA"/>
</dbReference>
<keyword evidence="2" id="KW-0812">Transmembrane</keyword>
<evidence type="ECO:0008006" key="4">
    <source>
        <dbReference type="Google" id="ProtNLM"/>
    </source>
</evidence>
<sequence>MSIEDNSKDPNDPSKQEEPVGDVSLEYQAGRRSITNRGGTTRRQMVADKQQLQIKSRPFIIAAIIVLFGILTIPAYAYFQNYVVPPRELALRVAGMEYSRGDVVNFIRFNQRMSENLGVPFEVGNSLFDALQTLQENELAFQLAARYGITVSSEEVDDRLNTILGFVAKTVAERESKEYKDNIEEAKRQFINRIEMDESVFRDFIRKSMFKERLREV</sequence>
<dbReference type="SUPFAM" id="SSF109998">
    <property type="entry name" value="Triger factor/SurA peptide-binding domain-like"/>
    <property type="match status" value="1"/>
</dbReference>
<organism evidence="3">
    <name type="scientific">marine metagenome</name>
    <dbReference type="NCBI Taxonomy" id="408172"/>
    <lineage>
        <taxon>unclassified sequences</taxon>
        <taxon>metagenomes</taxon>
        <taxon>ecological metagenomes</taxon>
    </lineage>
</organism>
<protein>
    <recommendedName>
        <fullName evidence="4">SurA N-terminal domain-containing protein</fullName>
    </recommendedName>
</protein>
<feature type="non-terminal residue" evidence="3">
    <location>
        <position position="217"/>
    </location>
</feature>
<proteinExistence type="predicted"/>
<evidence type="ECO:0000256" key="1">
    <source>
        <dbReference type="SAM" id="MobiDB-lite"/>
    </source>
</evidence>
<feature type="compositionally biased region" description="Basic and acidic residues" evidence="1">
    <location>
        <begin position="1"/>
        <end position="18"/>
    </location>
</feature>
<feature type="region of interest" description="Disordered" evidence="1">
    <location>
        <begin position="1"/>
        <end position="23"/>
    </location>
</feature>
<keyword evidence="2" id="KW-1133">Transmembrane helix</keyword>